<dbReference type="eggNOG" id="ENOG502QUSD">
    <property type="taxonomic scope" value="Eukaryota"/>
</dbReference>
<feature type="transmembrane region" description="Helical" evidence="6">
    <location>
        <begin position="95"/>
        <end position="114"/>
    </location>
</feature>
<comment type="similarity">
    <text evidence="2">Belongs to the Tic20 family.</text>
</comment>
<evidence type="ECO:0000313" key="9">
    <source>
        <dbReference type="Proteomes" id="UP000011087"/>
    </source>
</evidence>
<dbReference type="HOGENOM" id="CLU_094758_1_0_1"/>
<name>L1J8M5_GUITC</name>
<dbReference type="EnsemblProtists" id="EKX44415">
    <property type="protein sequence ID" value="EKX44415"/>
    <property type="gene ID" value="GUITHDRAFT_139670"/>
</dbReference>
<evidence type="ECO:0000256" key="1">
    <source>
        <dbReference type="ARBA" id="ARBA00004508"/>
    </source>
</evidence>
<dbReference type="GeneID" id="17301116"/>
<dbReference type="Pfam" id="PF16166">
    <property type="entry name" value="TIC20"/>
    <property type="match status" value="1"/>
</dbReference>
<dbReference type="PANTHER" id="PTHR33510:SF5">
    <property type="entry name" value="PROTEIN TIC 20-II, CHLOROPLASTIC"/>
    <property type="match status" value="1"/>
</dbReference>
<keyword evidence="3 6" id="KW-0812">Transmembrane</keyword>
<dbReference type="STRING" id="905079.L1J8M5"/>
<reference evidence="7 9" key="1">
    <citation type="journal article" date="2012" name="Nature">
        <title>Algal genomes reveal evolutionary mosaicism and the fate of nucleomorphs.</title>
        <authorList>
            <consortium name="DOE Joint Genome Institute"/>
            <person name="Curtis B.A."/>
            <person name="Tanifuji G."/>
            <person name="Burki F."/>
            <person name="Gruber A."/>
            <person name="Irimia M."/>
            <person name="Maruyama S."/>
            <person name="Arias M.C."/>
            <person name="Ball S.G."/>
            <person name="Gile G.H."/>
            <person name="Hirakawa Y."/>
            <person name="Hopkins J.F."/>
            <person name="Kuo A."/>
            <person name="Rensing S.A."/>
            <person name="Schmutz J."/>
            <person name="Symeonidi A."/>
            <person name="Elias M."/>
            <person name="Eveleigh R.J."/>
            <person name="Herman E.K."/>
            <person name="Klute M.J."/>
            <person name="Nakayama T."/>
            <person name="Obornik M."/>
            <person name="Reyes-Prieto A."/>
            <person name="Armbrust E.V."/>
            <person name="Aves S.J."/>
            <person name="Beiko R.G."/>
            <person name="Coutinho P."/>
            <person name="Dacks J.B."/>
            <person name="Durnford D.G."/>
            <person name="Fast N.M."/>
            <person name="Green B.R."/>
            <person name="Grisdale C.J."/>
            <person name="Hempel F."/>
            <person name="Henrissat B."/>
            <person name="Hoppner M.P."/>
            <person name="Ishida K."/>
            <person name="Kim E."/>
            <person name="Koreny L."/>
            <person name="Kroth P.G."/>
            <person name="Liu Y."/>
            <person name="Malik S.B."/>
            <person name="Maier U.G."/>
            <person name="McRose D."/>
            <person name="Mock T."/>
            <person name="Neilson J.A."/>
            <person name="Onodera N.T."/>
            <person name="Poole A.M."/>
            <person name="Pritham E.J."/>
            <person name="Richards T.A."/>
            <person name="Rocap G."/>
            <person name="Roy S.W."/>
            <person name="Sarai C."/>
            <person name="Schaack S."/>
            <person name="Shirato S."/>
            <person name="Slamovits C.H."/>
            <person name="Spencer D.F."/>
            <person name="Suzuki S."/>
            <person name="Worden A.Z."/>
            <person name="Zauner S."/>
            <person name="Barry K."/>
            <person name="Bell C."/>
            <person name="Bharti A.K."/>
            <person name="Crow J.A."/>
            <person name="Grimwood J."/>
            <person name="Kramer R."/>
            <person name="Lindquist E."/>
            <person name="Lucas S."/>
            <person name="Salamov A."/>
            <person name="McFadden G.I."/>
            <person name="Lane C.E."/>
            <person name="Keeling P.J."/>
            <person name="Gray M.W."/>
            <person name="Grigoriev I.V."/>
            <person name="Archibald J.M."/>
        </authorList>
    </citation>
    <scope>NUCLEOTIDE SEQUENCE</scope>
    <source>
        <strain evidence="7 9">CCMP2712</strain>
    </source>
</reference>
<dbReference type="OrthoDB" id="414558at2759"/>
<dbReference type="PANTHER" id="PTHR33510">
    <property type="entry name" value="PROTEIN TIC 20-II, CHLOROPLASTIC"/>
    <property type="match status" value="1"/>
</dbReference>
<organism evidence="7">
    <name type="scientific">Guillardia theta (strain CCMP2712)</name>
    <name type="common">Cryptophyte</name>
    <dbReference type="NCBI Taxonomy" id="905079"/>
    <lineage>
        <taxon>Eukaryota</taxon>
        <taxon>Cryptophyceae</taxon>
        <taxon>Pyrenomonadales</taxon>
        <taxon>Geminigeraceae</taxon>
        <taxon>Guillardia</taxon>
    </lineage>
</organism>
<evidence type="ECO:0008006" key="10">
    <source>
        <dbReference type="Google" id="ProtNLM"/>
    </source>
</evidence>
<keyword evidence="9" id="KW-1185">Reference proteome</keyword>
<comment type="subcellular location">
    <subcellularLocation>
        <location evidence="1">Plastid</location>
        <location evidence="1">Chloroplast membrane</location>
        <topology evidence="1">Multi-pass membrane protein</topology>
    </subcellularLocation>
</comment>
<gene>
    <name evidence="7" type="ORF">GUITHDRAFT_139670</name>
</gene>
<dbReference type="RefSeq" id="XP_005831395.1">
    <property type="nucleotide sequence ID" value="XM_005831338.1"/>
</dbReference>
<reference evidence="8" key="3">
    <citation type="submission" date="2015-06" db="UniProtKB">
        <authorList>
            <consortium name="EnsemblProtists"/>
        </authorList>
    </citation>
    <scope>IDENTIFICATION</scope>
</reference>
<reference evidence="9" key="2">
    <citation type="submission" date="2012-11" db="EMBL/GenBank/DDBJ databases">
        <authorList>
            <person name="Kuo A."/>
            <person name="Curtis B.A."/>
            <person name="Tanifuji G."/>
            <person name="Burki F."/>
            <person name="Gruber A."/>
            <person name="Irimia M."/>
            <person name="Maruyama S."/>
            <person name="Arias M.C."/>
            <person name="Ball S.G."/>
            <person name="Gile G.H."/>
            <person name="Hirakawa Y."/>
            <person name="Hopkins J.F."/>
            <person name="Rensing S.A."/>
            <person name="Schmutz J."/>
            <person name="Symeonidi A."/>
            <person name="Elias M."/>
            <person name="Eveleigh R.J."/>
            <person name="Herman E.K."/>
            <person name="Klute M.J."/>
            <person name="Nakayama T."/>
            <person name="Obornik M."/>
            <person name="Reyes-Prieto A."/>
            <person name="Armbrust E.V."/>
            <person name="Aves S.J."/>
            <person name="Beiko R.G."/>
            <person name="Coutinho P."/>
            <person name="Dacks J.B."/>
            <person name="Durnford D.G."/>
            <person name="Fast N.M."/>
            <person name="Green B.R."/>
            <person name="Grisdale C."/>
            <person name="Hempe F."/>
            <person name="Henrissat B."/>
            <person name="Hoppner M.P."/>
            <person name="Ishida K.-I."/>
            <person name="Kim E."/>
            <person name="Koreny L."/>
            <person name="Kroth P.G."/>
            <person name="Liu Y."/>
            <person name="Malik S.-B."/>
            <person name="Maier U.G."/>
            <person name="McRose D."/>
            <person name="Mock T."/>
            <person name="Neilson J.A."/>
            <person name="Onodera N.T."/>
            <person name="Poole A.M."/>
            <person name="Pritham E.J."/>
            <person name="Richards T.A."/>
            <person name="Rocap G."/>
            <person name="Roy S.W."/>
            <person name="Sarai C."/>
            <person name="Schaack S."/>
            <person name="Shirato S."/>
            <person name="Slamovits C.H."/>
            <person name="Spencer D.F."/>
            <person name="Suzuki S."/>
            <person name="Worden A.Z."/>
            <person name="Zauner S."/>
            <person name="Barry K."/>
            <person name="Bell C."/>
            <person name="Bharti A.K."/>
            <person name="Crow J.A."/>
            <person name="Grimwood J."/>
            <person name="Kramer R."/>
            <person name="Lindquist E."/>
            <person name="Lucas S."/>
            <person name="Salamov A."/>
            <person name="McFadden G.I."/>
            <person name="Lane C.E."/>
            <person name="Keeling P.J."/>
            <person name="Gray M.W."/>
            <person name="Grigoriev I.V."/>
            <person name="Archibald J.M."/>
        </authorList>
    </citation>
    <scope>NUCLEOTIDE SEQUENCE</scope>
    <source>
        <strain evidence="9">CCMP2712</strain>
    </source>
</reference>
<keyword evidence="5 6" id="KW-0472">Membrane</keyword>
<evidence type="ECO:0000256" key="4">
    <source>
        <dbReference type="ARBA" id="ARBA00022989"/>
    </source>
</evidence>
<evidence type="ECO:0000256" key="5">
    <source>
        <dbReference type="ARBA" id="ARBA00023136"/>
    </source>
</evidence>
<protein>
    <recommendedName>
        <fullName evidence="10">Protein TIC 20</fullName>
    </recommendedName>
</protein>
<evidence type="ECO:0000256" key="2">
    <source>
        <dbReference type="ARBA" id="ARBA00009596"/>
    </source>
</evidence>
<dbReference type="KEGG" id="gtt:GUITHDRAFT_139670"/>
<dbReference type="Proteomes" id="UP000011087">
    <property type="component" value="Unassembled WGS sequence"/>
</dbReference>
<accession>L1J8M5</accession>
<dbReference type="InterPro" id="IPR005691">
    <property type="entry name" value="Tic20"/>
</dbReference>
<evidence type="ECO:0000256" key="6">
    <source>
        <dbReference type="SAM" id="Phobius"/>
    </source>
</evidence>
<evidence type="ECO:0000313" key="7">
    <source>
        <dbReference type="EMBL" id="EKX44415.1"/>
    </source>
</evidence>
<dbReference type="AlphaFoldDB" id="L1J8M5"/>
<proteinExistence type="inferred from homology"/>
<sequence length="208" mass="23267">MTLVTGFCRVPSSSLQLGFRERHPLRLAPVSARRDRVAKQDISMNIVKEGALRVVSCLPYILPMMDSLSYGRFLFQKIPLLAFIFMKPLQPFVELAQAFPMISFVAFLGLFLFVVRNRKVPRFIRFNTMQALLLEILLIFPQILTSGNMGGLIPFVFTEFVSNMTFYAIAAIVGYSCISNLRGELPCKIPVISTAVFQQIGGGAGFDD</sequence>
<evidence type="ECO:0000256" key="3">
    <source>
        <dbReference type="ARBA" id="ARBA00022692"/>
    </source>
</evidence>
<dbReference type="PaxDb" id="55529-EKX44415"/>
<keyword evidence="4 6" id="KW-1133">Transmembrane helix</keyword>
<dbReference type="OMA" id="KLMVWGH"/>
<dbReference type="EMBL" id="JH993004">
    <property type="protein sequence ID" value="EKX44415.1"/>
    <property type="molecule type" value="Genomic_DNA"/>
</dbReference>
<evidence type="ECO:0000313" key="8">
    <source>
        <dbReference type="EnsemblProtists" id="EKX44415"/>
    </source>
</evidence>
<dbReference type="GO" id="GO:0031969">
    <property type="term" value="C:chloroplast membrane"/>
    <property type="evidence" value="ECO:0007669"/>
    <property type="project" value="UniProtKB-SubCell"/>
</dbReference>